<dbReference type="NCBIfam" id="NF004041">
    <property type="entry name" value="PRK05541.1"/>
    <property type="match status" value="1"/>
</dbReference>
<dbReference type="PANTHER" id="PTHR42700:SF1">
    <property type="entry name" value="SULFATE ADENYLYLTRANSFERASE"/>
    <property type="match status" value="1"/>
</dbReference>
<keyword evidence="1" id="KW-0808">Transferase</keyword>
<dbReference type="InterPro" id="IPR050512">
    <property type="entry name" value="Sulf_AdTrans/APS_kinase"/>
</dbReference>
<dbReference type="CDD" id="cd02027">
    <property type="entry name" value="APSK"/>
    <property type="match status" value="1"/>
</dbReference>
<feature type="domain" description="APS kinase" evidence="2">
    <location>
        <begin position="7"/>
        <end position="155"/>
    </location>
</feature>
<dbReference type="RefSeq" id="WP_008220099.1">
    <property type="nucleotide sequence ID" value="NZ_BAFK01000006.1"/>
</dbReference>
<evidence type="ECO:0000256" key="1">
    <source>
        <dbReference type="ARBA" id="ARBA00022679"/>
    </source>
</evidence>
<dbReference type="Pfam" id="PF01583">
    <property type="entry name" value="APS_kinase"/>
    <property type="match status" value="1"/>
</dbReference>
<dbReference type="GO" id="GO:0010134">
    <property type="term" value="P:sulfate assimilation via adenylyl sulfate reduction"/>
    <property type="evidence" value="ECO:0007669"/>
    <property type="project" value="TreeGrafter"/>
</dbReference>
<keyword evidence="4" id="KW-1185">Reference proteome</keyword>
<dbReference type="PANTHER" id="PTHR42700">
    <property type="entry name" value="SULFATE ADENYLYLTRANSFERASE"/>
    <property type="match status" value="1"/>
</dbReference>
<dbReference type="AlphaFoldDB" id="I1DWK1"/>
<dbReference type="InterPro" id="IPR059117">
    <property type="entry name" value="APS_kinase_dom"/>
</dbReference>
<evidence type="ECO:0000259" key="2">
    <source>
        <dbReference type="Pfam" id="PF01583"/>
    </source>
</evidence>
<dbReference type="STRING" id="562729.RNAN_1401"/>
<dbReference type="GO" id="GO:0004781">
    <property type="term" value="F:sulfate adenylyltransferase (ATP) activity"/>
    <property type="evidence" value="ECO:0007669"/>
    <property type="project" value="TreeGrafter"/>
</dbReference>
<dbReference type="GO" id="GO:0004020">
    <property type="term" value="F:adenylylsulfate kinase activity"/>
    <property type="evidence" value="ECO:0007669"/>
    <property type="project" value="UniProtKB-EC"/>
</dbReference>
<dbReference type="GO" id="GO:0005737">
    <property type="term" value="C:cytoplasm"/>
    <property type="evidence" value="ECO:0007669"/>
    <property type="project" value="TreeGrafter"/>
</dbReference>
<evidence type="ECO:0000313" key="4">
    <source>
        <dbReference type="Proteomes" id="UP000004374"/>
    </source>
</evidence>
<dbReference type="InterPro" id="IPR027417">
    <property type="entry name" value="P-loop_NTPase"/>
</dbReference>
<comment type="caution">
    <text evidence="3">The sequence shown here is derived from an EMBL/GenBank/DDBJ whole genome shotgun (WGS) entry which is preliminary data.</text>
</comment>
<dbReference type="EMBL" id="BAFK01000006">
    <property type="protein sequence ID" value="GAB58429.1"/>
    <property type="molecule type" value="Genomic_DNA"/>
</dbReference>
<dbReference type="OrthoDB" id="9804504at2"/>
<proteinExistence type="predicted"/>
<dbReference type="UniPathway" id="UPA00140">
    <property type="reaction ID" value="UER00205"/>
</dbReference>
<dbReference type="GO" id="GO:0005524">
    <property type="term" value="F:ATP binding"/>
    <property type="evidence" value="ECO:0007669"/>
    <property type="project" value="InterPro"/>
</dbReference>
<dbReference type="SUPFAM" id="SSF52540">
    <property type="entry name" value="P-loop containing nucleoside triphosphate hydrolases"/>
    <property type="match status" value="1"/>
</dbReference>
<dbReference type="GO" id="GO:0019379">
    <property type="term" value="P:sulfate assimilation, phosphoadenylyl sulfate reduction by phosphoadenylyl-sulfate reductase (thioredoxin)"/>
    <property type="evidence" value="ECO:0007669"/>
    <property type="project" value="TreeGrafter"/>
</dbReference>
<name>I1DWK1_9GAMM</name>
<sequence length="188" mass="21222">MPNTPTGHVIWLTGLSGAGKSTIAQQLVKLYRAASINPILLDGDAVRAAINDPNWGFDTDSRRRGSYIYARLAAMLSGQGHLVIVPTISMFHEVRHWNRQHIAGYFEVYLRVSQHVRQQRDPKALYRQHQSGSNHNMAGLDLTYEEPDNPDLIIDNNGDKSDIAQIAQTIYTQFHQRFTGTANQERPE</sequence>
<gene>
    <name evidence="3" type="primary">cysC</name>
    <name evidence="3" type="ORF">RNAN_1401</name>
</gene>
<protein>
    <submittedName>
        <fullName evidence="3">Probable adenylyl-sulfate kinase</fullName>
    </submittedName>
</protein>
<reference evidence="3 4" key="1">
    <citation type="journal article" date="2012" name="J. Bacteriol.">
        <title>Genome Sequence of the Protease-Producing Bacterium Rheinheimera nanhaiensis E407-8T, Isolated from Deep-Sea Sediment of the South China Sea.</title>
        <authorList>
            <person name="Zhang X.-Y."/>
            <person name="Zhang Y.-J."/>
            <person name="Qin Q.-L."/>
            <person name="Xie B.-B."/>
            <person name="Chen X.-L."/>
            <person name="Zhou B.-C."/>
            <person name="Zhang Y.-Z."/>
        </authorList>
    </citation>
    <scope>NUCLEOTIDE SEQUENCE [LARGE SCALE GENOMIC DNA]</scope>
    <source>
        <strain evidence="3 4">E407-8</strain>
    </source>
</reference>
<evidence type="ECO:0000313" key="3">
    <source>
        <dbReference type="EMBL" id="GAB58429.1"/>
    </source>
</evidence>
<accession>I1DWK1</accession>
<organism evidence="3 4">
    <name type="scientific">Rheinheimera nanhaiensis E407-8</name>
    <dbReference type="NCBI Taxonomy" id="562729"/>
    <lineage>
        <taxon>Bacteria</taxon>
        <taxon>Pseudomonadati</taxon>
        <taxon>Pseudomonadota</taxon>
        <taxon>Gammaproteobacteria</taxon>
        <taxon>Chromatiales</taxon>
        <taxon>Chromatiaceae</taxon>
        <taxon>Rheinheimera</taxon>
    </lineage>
</organism>
<dbReference type="GO" id="GO:0070814">
    <property type="term" value="P:hydrogen sulfide biosynthetic process"/>
    <property type="evidence" value="ECO:0007669"/>
    <property type="project" value="UniProtKB-UniPathway"/>
</dbReference>
<keyword evidence="3" id="KW-0418">Kinase</keyword>
<dbReference type="Proteomes" id="UP000004374">
    <property type="component" value="Unassembled WGS sequence"/>
</dbReference>
<dbReference type="Gene3D" id="3.40.50.300">
    <property type="entry name" value="P-loop containing nucleotide triphosphate hydrolases"/>
    <property type="match status" value="1"/>
</dbReference>